<name>A0A183H4E4_9BILA</name>
<dbReference type="GO" id="GO:0051256">
    <property type="term" value="P:mitotic spindle midzone assembly"/>
    <property type="evidence" value="ECO:0007669"/>
    <property type="project" value="TreeGrafter"/>
</dbReference>
<evidence type="ECO:0000313" key="2">
    <source>
        <dbReference type="EMBL" id="VDO32701.1"/>
    </source>
</evidence>
<dbReference type="AlphaFoldDB" id="A0A183H4E4"/>
<accession>A0A183H4E4</accession>
<reference evidence="2 3" key="2">
    <citation type="submission" date="2018-11" db="EMBL/GenBank/DDBJ databases">
        <authorList>
            <consortium name="Pathogen Informatics"/>
        </authorList>
    </citation>
    <scope>NUCLEOTIDE SEQUENCE [LARGE SCALE GENOMIC DNA]</scope>
</reference>
<gene>
    <name evidence="2" type="ORF">OFLC_LOCUS2354</name>
</gene>
<proteinExistence type="predicted"/>
<dbReference type="GO" id="GO:0005096">
    <property type="term" value="F:GTPase activator activity"/>
    <property type="evidence" value="ECO:0007669"/>
    <property type="project" value="TreeGrafter"/>
</dbReference>
<dbReference type="GO" id="GO:0005634">
    <property type="term" value="C:nucleus"/>
    <property type="evidence" value="ECO:0007669"/>
    <property type="project" value="TreeGrafter"/>
</dbReference>
<evidence type="ECO:0000313" key="3">
    <source>
        <dbReference type="Proteomes" id="UP000267606"/>
    </source>
</evidence>
<dbReference type="GO" id="GO:0032154">
    <property type="term" value="C:cleavage furrow"/>
    <property type="evidence" value="ECO:0007669"/>
    <property type="project" value="TreeGrafter"/>
</dbReference>
<sequence length="247" mass="28842">MQWLKSTPDLKESRIILNEYAETINVARFLVEGQNIRTEFINLIDTLEKMRQNWNAEKLRADALQEQINTREYDCSGLLQENRIYKEQLRDARAQITTLMSDKQNLERDMIELEKKFALVNELLKNDQSLLKEENWQKLSFLKKKSPFNEPAEKQVQIRRGVSRTLSRGDDIDYDKTGDSIDISYDDSDESHLRNGKVYRRSRSLVALSSTHNSVATVKRSKDSKRMNTVEEEMASSKSRKNSIFAI</sequence>
<dbReference type="PANTHER" id="PTHR46199">
    <property type="entry name" value="RAC GTPASE-ACTIVATING PROTEIN 1"/>
    <property type="match status" value="1"/>
</dbReference>
<reference evidence="4" key="1">
    <citation type="submission" date="2016-06" db="UniProtKB">
        <authorList>
            <consortium name="WormBaseParasite"/>
        </authorList>
    </citation>
    <scope>IDENTIFICATION</scope>
</reference>
<dbReference type="GO" id="GO:0007266">
    <property type="term" value="P:Rho protein signal transduction"/>
    <property type="evidence" value="ECO:0007669"/>
    <property type="project" value="TreeGrafter"/>
</dbReference>
<dbReference type="EMBL" id="UZAJ01001336">
    <property type="protein sequence ID" value="VDO32701.1"/>
    <property type="molecule type" value="Genomic_DNA"/>
</dbReference>
<dbReference type="Proteomes" id="UP000267606">
    <property type="component" value="Unassembled WGS sequence"/>
</dbReference>
<dbReference type="GO" id="GO:0097149">
    <property type="term" value="C:centralspindlin complex"/>
    <property type="evidence" value="ECO:0007669"/>
    <property type="project" value="TreeGrafter"/>
</dbReference>
<evidence type="ECO:0000256" key="1">
    <source>
        <dbReference type="SAM" id="Coils"/>
    </source>
</evidence>
<protein>
    <submittedName>
        <fullName evidence="2 4">Uncharacterized protein</fullName>
    </submittedName>
</protein>
<keyword evidence="3" id="KW-1185">Reference proteome</keyword>
<dbReference type="GO" id="GO:0051233">
    <property type="term" value="C:spindle midzone"/>
    <property type="evidence" value="ECO:0007669"/>
    <property type="project" value="TreeGrafter"/>
</dbReference>
<feature type="coiled-coil region" evidence="1">
    <location>
        <begin position="47"/>
        <end position="123"/>
    </location>
</feature>
<dbReference type="STRING" id="387005.A0A183H4E4"/>
<dbReference type="PANTHER" id="PTHR46199:SF3">
    <property type="entry name" value="RAC GTPASE-ACTIVATING PROTEIN 1"/>
    <property type="match status" value="1"/>
</dbReference>
<dbReference type="GO" id="GO:0000281">
    <property type="term" value="P:mitotic cytokinesis"/>
    <property type="evidence" value="ECO:0007669"/>
    <property type="project" value="TreeGrafter"/>
</dbReference>
<dbReference type="GO" id="GO:0030496">
    <property type="term" value="C:midbody"/>
    <property type="evidence" value="ECO:0007669"/>
    <property type="project" value="TreeGrafter"/>
</dbReference>
<evidence type="ECO:0000313" key="4">
    <source>
        <dbReference type="WBParaSite" id="OFLC_0000235301-mRNA-1"/>
    </source>
</evidence>
<organism evidence="4">
    <name type="scientific">Onchocerca flexuosa</name>
    <dbReference type="NCBI Taxonomy" id="387005"/>
    <lineage>
        <taxon>Eukaryota</taxon>
        <taxon>Metazoa</taxon>
        <taxon>Ecdysozoa</taxon>
        <taxon>Nematoda</taxon>
        <taxon>Chromadorea</taxon>
        <taxon>Rhabditida</taxon>
        <taxon>Spirurina</taxon>
        <taxon>Spiruromorpha</taxon>
        <taxon>Filarioidea</taxon>
        <taxon>Onchocercidae</taxon>
        <taxon>Onchocerca</taxon>
    </lineage>
</organism>
<dbReference type="WBParaSite" id="OFLC_0000235301-mRNA-1">
    <property type="protein sequence ID" value="OFLC_0000235301-mRNA-1"/>
    <property type="gene ID" value="OFLC_0000235301"/>
</dbReference>
<keyword evidence="1" id="KW-0175">Coiled coil</keyword>